<evidence type="ECO:0000256" key="1">
    <source>
        <dbReference type="ARBA" id="ARBA00004141"/>
    </source>
</evidence>
<dbReference type="CDD" id="cd03127">
    <property type="entry name" value="tetraspanin_LEL"/>
    <property type="match status" value="1"/>
</dbReference>
<comment type="similarity">
    <text evidence="2 7">Belongs to the tetraspanin (TM4SF) family.</text>
</comment>
<comment type="subcellular location">
    <subcellularLocation>
        <location evidence="1 7">Membrane</location>
        <topology evidence="1 7">Multi-pass membrane protein</topology>
    </subcellularLocation>
</comment>
<dbReference type="GO" id="GO:0005886">
    <property type="term" value="C:plasma membrane"/>
    <property type="evidence" value="ECO:0007669"/>
    <property type="project" value="TreeGrafter"/>
</dbReference>
<dbReference type="Proteomes" id="UP000596742">
    <property type="component" value="Unassembled WGS sequence"/>
</dbReference>
<dbReference type="AlphaFoldDB" id="A0A8B6HS44"/>
<accession>A0A8B6HS44</accession>
<dbReference type="InterPro" id="IPR000301">
    <property type="entry name" value="Tetraspanin_animals"/>
</dbReference>
<feature type="disulfide bond" evidence="6">
    <location>
        <begin position="141"/>
        <end position="161"/>
    </location>
</feature>
<evidence type="ECO:0000256" key="4">
    <source>
        <dbReference type="ARBA" id="ARBA00022989"/>
    </source>
</evidence>
<gene>
    <name evidence="8" type="ORF">MGAL_10B080476</name>
</gene>
<proteinExistence type="inferred from homology"/>
<dbReference type="Gene3D" id="1.10.1450.10">
    <property type="entry name" value="Tetraspanin"/>
    <property type="match status" value="1"/>
</dbReference>
<dbReference type="InterPro" id="IPR008952">
    <property type="entry name" value="Tetraspanin_EC2_sf"/>
</dbReference>
<feature type="transmembrane region" description="Helical" evidence="7">
    <location>
        <begin position="12"/>
        <end position="36"/>
    </location>
</feature>
<organism evidence="8 9">
    <name type="scientific">Mytilus galloprovincialis</name>
    <name type="common">Mediterranean mussel</name>
    <dbReference type="NCBI Taxonomy" id="29158"/>
    <lineage>
        <taxon>Eukaryota</taxon>
        <taxon>Metazoa</taxon>
        <taxon>Spiralia</taxon>
        <taxon>Lophotrochozoa</taxon>
        <taxon>Mollusca</taxon>
        <taxon>Bivalvia</taxon>
        <taxon>Autobranchia</taxon>
        <taxon>Pteriomorphia</taxon>
        <taxon>Mytilida</taxon>
        <taxon>Mytiloidea</taxon>
        <taxon>Mytilidae</taxon>
        <taxon>Mytilinae</taxon>
        <taxon>Mytilus</taxon>
    </lineage>
</organism>
<evidence type="ECO:0000256" key="3">
    <source>
        <dbReference type="ARBA" id="ARBA00022692"/>
    </source>
</evidence>
<dbReference type="SUPFAM" id="SSF48652">
    <property type="entry name" value="Tetraspanin"/>
    <property type="match status" value="1"/>
</dbReference>
<feature type="transmembrane region" description="Helical" evidence="7">
    <location>
        <begin position="82"/>
        <end position="106"/>
    </location>
</feature>
<dbReference type="Pfam" id="PF00335">
    <property type="entry name" value="Tetraspanin"/>
    <property type="match status" value="1"/>
</dbReference>
<dbReference type="EMBL" id="UYJE01010504">
    <property type="protein sequence ID" value="VDI83809.1"/>
    <property type="molecule type" value="Genomic_DNA"/>
</dbReference>
<dbReference type="OrthoDB" id="10033535at2759"/>
<evidence type="ECO:0000256" key="6">
    <source>
        <dbReference type="PIRSR" id="PIRSR002419-1"/>
    </source>
</evidence>
<keyword evidence="3 7" id="KW-0812">Transmembrane</keyword>
<sequence length="225" mass="24322">MVEGGMKCIRVLLFAFNVLFTLIGIGLIAGGAYVQINLKGYSEIIGGQFSAAAVFLIILGVFIFMIAAFGCCGAYKENYCCIMTFAGILVIIFICEMAAGIAGFIYKDKVDEQISKLMKESIKDGKALDDWNKVQQEFKCCGVNSSSDWETSVNASFPDSCCSDGGKSPTCKHYDVGCYTELKEFVKDKIVVIGGIGVGFAVIQIIGILFACCLGRAVKKEYEVV</sequence>
<dbReference type="PIRSF" id="PIRSF002419">
    <property type="entry name" value="Tetraspanin"/>
    <property type="match status" value="1"/>
</dbReference>
<dbReference type="PRINTS" id="PR00259">
    <property type="entry name" value="TMFOUR"/>
</dbReference>
<evidence type="ECO:0000256" key="5">
    <source>
        <dbReference type="ARBA" id="ARBA00023136"/>
    </source>
</evidence>
<evidence type="ECO:0000313" key="8">
    <source>
        <dbReference type="EMBL" id="VDI83809.1"/>
    </source>
</evidence>
<name>A0A8B6HS44_MYTGA</name>
<feature type="transmembrane region" description="Helical" evidence="7">
    <location>
        <begin position="190"/>
        <end position="214"/>
    </location>
</feature>
<evidence type="ECO:0000256" key="2">
    <source>
        <dbReference type="ARBA" id="ARBA00006840"/>
    </source>
</evidence>
<comment type="caution">
    <text evidence="8">The sequence shown here is derived from an EMBL/GenBank/DDBJ whole genome shotgun (WGS) entry which is preliminary data.</text>
</comment>
<reference evidence="8" key="1">
    <citation type="submission" date="2018-11" db="EMBL/GenBank/DDBJ databases">
        <authorList>
            <person name="Alioto T."/>
            <person name="Alioto T."/>
        </authorList>
    </citation>
    <scope>NUCLEOTIDE SEQUENCE</scope>
</reference>
<keyword evidence="6" id="KW-1015">Disulfide bond</keyword>
<keyword evidence="9" id="KW-1185">Reference proteome</keyword>
<keyword evidence="5 7" id="KW-0472">Membrane</keyword>
<feature type="transmembrane region" description="Helical" evidence="7">
    <location>
        <begin position="48"/>
        <end position="75"/>
    </location>
</feature>
<feature type="disulfide bond" evidence="6">
    <location>
        <begin position="140"/>
        <end position="178"/>
    </location>
</feature>
<dbReference type="PANTHER" id="PTHR19282">
    <property type="entry name" value="TETRASPANIN"/>
    <property type="match status" value="1"/>
</dbReference>
<dbReference type="PANTHER" id="PTHR19282:SF456">
    <property type="entry name" value="CD63 MOLECULE"/>
    <property type="match status" value="1"/>
</dbReference>
<protein>
    <recommendedName>
        <fullName evidence="7">Tetraspanin</fullName>
    </recommendedName>
</protein>
<evidence type="ECO:0000256" key="7">
    <source>
        <dbReference type="RuleBase" id="RU361218"/>
    </source>
</evidence>
<keyword evidence="4 7" id="KW-1133">Transmembrane helix</keyword>
<evidence type="ECO:0000313" key="9">
    <source>
        <dbReference type="Proteomes" id="UP000596742"/>
    </source>
</evidence>
<dbReference type="InterPro" id="IPR018499">
    <property type="entry name" value="Tetraspanin/Peripherin"/>
</dbReference>